<evidence type="ECO:0000256" key="1">
    <source>
        <dbReference type="SAM" id="MobiDB-lite"/>
    </source>
</evidence>
<gene>
    <name evidence="2" type="ORF">SPRG_07281</name>
</gene>
<dbReference type="VEuPathDB" id="FungiDB:SPRG_07281"/>
<proteinExistence type="predicted"/>
<name>A0A067CME3_SAPPC</name>
<feature type="region of interest" description="Disordered" evidence="1">
    <location>
        <begin position="1"/>
        <end position="24"/>
    </location>
</feature>
<dbReference type="EMBL" id="KK583214">
    <property type="protein sequence ID" value="KDO28002.1"/>
    <property type="molecule type" value="Genomic_DNA"/>
</dbReference>
<accession>A0A067CME3</accession>
<keyword evidence="3" id="KW-1185">Reference proteome</keyword>
<dbReference type="OMA" id="CIKSERM"/>
<evidence type="ECO:0000313" key="3">
    <source>
        <dbReference type="Proteomes" id="UP000030745"/>
    </source>
</evidence>
<reference evidence="2 3" key="1">
    <citation type="journal article" date="2013" name="PLoS Genet.">
        <title>Distinctive expansion of potential virulence genes in the genome of the oomycete fish pathogen Saprolegnia parasitica.</title>
        <authorList>
            <person name="Jiang R.H."/>
            <person name="de Bruijn I."/>
            <person name="Haas B.J."/>
            <person name="Belmonte R."/>
            <person name="Lobach L."/>
            <person name="Christie J."/>
            <person name="van den Ackerveken G."/>
            <person name="Bottin A."/>
            <person name="Bulone V."/>
            <person name="Diaz-Moreno S.M."/>
            <person name="Dumas B."/>
            <person name="Fan L."/>
            <person name="Gaulin E."/>
            <person name="Govers F."/>
            <person name="Grenville-Briggs L.J."/>
            <person name="Horner N.R."/>
            <person name="Levin J.Z."/>
            <person name="Mammella M."/>
            <person name="Meijer H.J."/>
            <person name="Morris P."/>
            <person name="Nusbaum C."/>
            <person name="Oome S."/>
            <person name="Phillips A.J."/>
            <person name="van Rooyen D."/>
            <person name="Rzeszutek E."/>
            <person name="Saraiva M."/>
            <person name="Secombes C.J."/>
            <person name="Seidl M.F."/>
            <person name="Snel B."/>
            <person name="Stassen J.H."/>
            <person name="Sykes S."/>
            <person name="Tripathy S."/>
            <person name="van den Berg H."/>
            <person name="Vega-Arreguin J.C."/>
            <person name="Wawra S."/>
            <person name="Young S.K."/>
            <person name="Zeng Q."/>
            <person name="Dieguez-Uribeondo J."/>
            <person name="Russ C."/>
            <person name="Tyler B.M."/>
            <person name="van West P."/>
        </authorList>
    </citation>
    <scope>NUCLEOTIDE SEQUENCE [LARGE SCALE GENOMIC DNA]</scope>
    <source>
        <strain evidence="2 3">CBS 223.65</strain>
    </source>
</reference>
<protein>
    <submittedName>
        <fullName evidence="2">Uncharacterized protein</fullName>
    </submittedName>
</protein>
<feature type="region of interest" description="Disordered" evidence="1">
    <location>
        <begin position="77"/>
        <end position="110"/>
    </location>
</feature>
<dbReference type="KEGG" id="spar:SPRG_07281"/>
<sequence>MNSPVTRKPSLKRPQAASLSPTSKRARLIGNFTISVSAKLLKSDAYRGRCKYKSGRCPNERTLKFSGEAHTLCEEHRLKHNKNQRKSDAKRRGAKPVKKEPKTTTTKTTTKTTTLDARIKSESMDDAFVKQEDDDVTIKLEPGLQMEEMEMLTADDLGPEFDLEEMDMTEPETWSDDELVSSY</sequence>
<dbReference type="Proteomes" id="UP000030745">
    <property type="component" value="Unassembled WGS sequence"/>
</dbReference>
<dbReference type="OrthoDB" id="75667at2759"/>
<dbReference type="GeneID" id="24129564"/>
<dbReference type="RefSeq" id="XP_012201450.1">
    <property type="nucleotide sequence ID" value="XM_012346060.1"/>
</dbReference>
<dbReference type="AlphaFoldDB" id="A0A067CME3"/>
<feature type="compositionally biased region" description="Basic and acidic residues" evidence="1">
    <location>
        <begin position="85"/>
        <end position="102"/>
    </location>
</feature>
<organism evidence="2 3">
    <name type="scientific">Saprolegnia parasitica (strain CBS 223.65)</name>
    <dbReference type="NCBI Taxonomy" id="695850"/>
    <lineage>
        <taxon>Eukaryota</taxon>
        <taxon>Sar</taxon>
        <taxon>Stramenopiles</taxon>
        <taxon>Oomycota</taxon>
        <taxon>Saprolegniomycetes</taxon>
        <taxon>Saprolegniales</taxon>
        <taxon>Saprolegniaceae</taxon>
        <taxon>Saprolegnia</taxon>
    </lineage>
</organism>
<evidence type="ECO:0000313" key="2">
    <source>
        <dbReference type="EMBL" id="KDO28002.1"/>
    </source>
</evidence>